<feature type="compositionally biased region" description="Low complexity" evidence="4">
    <location>
        <begin position="647"/>
        <end position="656"/>
    </location>
</feature>
<organism evidence="7 8">
    <name type="scientific">Qipengyuania flava</name>
    <dbReference type="NCBI Taxonomy" id="192812"/>
    <lineage>
        <taxon>Bacteria</taxon>
        <taxon>Pseudomonadati</taxon>
        <taxon>Pseudomonadota</taxon>
        <taxon>Alphaproteobacteria</taxon>
        <taxon>Sphingomonadales</taxon>
        <taxon>Erythrobacteraceae</taxon>
        <taxon>Qipengyuania</taxon>
    </lineage>
</organism>
<dbReference type="Pfam" id="PF00593">
    <property type="entry name" value="TonB_dep_Rec_b-barrel"/>
    <property type="match status" value="1"/>
</dbReference>
<dbReference type="GO" id="GO:0009279">
    <property type="term" value="C:cell outer membrane"/>
    <property type="evidence" value="ECO:0007669"/>
    <property type="project" value="UniProtKB-SubCell"/>
</dbReference>
<protein>
    <recommendedName>
        <fullName evidence="6">TonB-dependent receptor-like beta-barrel domain-containing protein</fullName>
    </recommendedName>
</protein>
<name>A0A3T1CH97_9SPHN</name>
<proteinExistence type="predicted"/>
<evidence type="ECO:0000256" key="4">
    <source>
        <dbReference type="SAM" id="MobiDB-lite"/>
    </source>
</evidence>
<dbReference type="Proteomes" id="UP000290057">
    <property type="component" value="Chromosome"/>
</dbReference>
<keyword evidence="3" id="KW-0998">Cell outer membrane</keyword>
<feature type="domain" description="TonB-dependent receptor-like beta-barrel" evidence="6">
    <location>
        <begin position="264"/>
        <end position="581"/>
    </location>
</feature>
<reference evidence="7 8" key="1">
    <citation type="submission" date="2019-01" db="EMBL/GenBank/DDBJ databases">
        <title>Complete genome sequence of Erythrobacter flavus KJ5.</title>
        <authorList>
            <person name="Kanesaki Y."/>
            <person name="Brotosudarmo T."/>
            <person name="Moriuchi R."/>
            <person name="Awai K."/>
        </authorList>
    </citation>
    <scope>NUCLEOTIDE SEQUENCE [LARGE SCALE GENOMIC DNA]</scope>
    <source>
        <strain evidence="7 8">KJ5</strain>
    </source>
</reference>
<evidence type="ECO:0000256" key="2">
    <source>
        <dbReference type="ARBA" id="ARBA00023136"/>
    </source>
</evidence>
<keyword evidence="2" id="KW-0472">Membrane</keyword>
<dbReference type="PANTHER" id="PTHR47234:SF3">
    <property type="entry name" value="SECRETIN_TONB SHORT N-TERMINAL DOMAIN-CONTAINING PROTEIN"/>
    <property type="match status" value="1"/>
</dbReference>
<feature type="compositionally biased region" description="Gly residues" evidence="4">
    <location>
        <begin position="814"/>
        <end position="834"/>
    </location>
</feature>
<dbReference type="InterPro" id="IPR000531">
    <property type="entry name" value="Beta-barrel_TonB"/>
</dbReference>
<comment type="subcellular location">
    <subcellularLocation>
        <location evidence="1">Cell outer membrane</location>
    </subcellularLocation>
</comment>
<dbReference type="InterPro" id="IPR036942">
    <property type="entry name" value="Beta-barrel_TonB_sf"/>
</dbReference>
<feature type="signal peptide" evidence="5">
    <location>
        <begin position="1"/>
        <end position="22"/>
    </location>
</feature>
<dbReference type="RefSeq" id="WP_130586252.1">
    <property type="nucleotide sequence ID" value="NZ_AP019389.1"/>
</dbReference>
<evidence type="ECO:0000256" key="3">
    <source>
        <dbReference type="ARBA" id="ARBA00023237"/>
    </source>
</evidence>
<feature type="chain" id="PRO_5019256650" description="TonB-dependent receptor-like beta-barrel domain-containing protein" evidence="5">
    <location>
        <begin position="23"/>
        <end position="985"/>
    </location>
</feature>
<feature type="compositionally biased region" description="Gly residues" evidence="4">
    <location>
        <begin position="794"/>
        <end position="803"/>
    </location>
</feature>
<dbReference type="Gene3D" id="2.40.170.20">
    <property type="entry name" value="TonB-dependent receptor, beta-barrel domain"/>
    <property type="match status" value="2"/>
</dbReference>
<accession>A0A3T1CH97</accession>
<dbReference type="PANTHER" id="PTHR47234">
    <property type="match status" value="1"/>
</dbReference>
<evidence type="ECO:0000256" key="1">
    <source>
        <dbReference type="ARBA" id="ARBA00004442"/>
    </source>
</evidence>
<feature type="region of interest" description="Disordered" evidence="4">
    <location>
        <begin position="788"/>
        <end position="834"/>
    </location>
</feature>
<dbReference type="EMBL" id="AP019389">
    <property type="protein sequence ID" value="BBI20365.1"/>
    <property type="molecule type" value="Genomic_DNA"/>
</dbReference>
<dbReference type="AlphaFoldDB" id="A0A3T1CH97"/>
<evidence type="ECO:0000259" key="6">
    <source>
        <dbReference type="Pfam" id="PF00593"/>
    </source>
</evidence>
<dbReference type="SUPFAM" id="SSF56935">
    <property type="entry name" value="Porins"/>
    <property type="match status" value="2"/>
</dbReference>
<keyword evidence="5" id="KW-0732">Signal</keyword>
<evidence type="ECO:0000313" key="8">
    <source>
        <dbReference type="Proteomes" id="UP000290057"/>
    </source>
</evidence>
<keyword evidence="8" id="KW-1185">Reference proteome</keyword>
<sequence length="985" mass="105543">MHLFPRISAIALTVALATPALAQDAEQSPATGQASDSGEASLPDNVIVVTGERIRGQVETDVPPVVELDEADIAAYGADSLADLIEQLAPQTGSASGRGSGRPVFLVNGRRVSGFREFRRYPPEAIVKVQVFPEEVALQYGYPADQRVINFILKDNFSSREVELEYGQPTRGGRSNGEVEFSQLTINGGNRLLFGAEFNTSSLLTEAQRDIIQTESNTPTVAGDPDPAEFRSLASDSESIELETTWNTTFGEGARVPSLSINANLDRSFSRSLSGLDTVLLTDPDGNSQLRAIDDDPITRRTKSTTASLGSSFNAPIADWDLALTVDATRGWNTTRTDQRRDTNALVEAAAAGEIDIAGDLGSLPTGGIEQADSRTYTLDSLLTLTGRPILLPSGEVNVTAKAGFNLDGIDSEDTRNPGVETSLDRRELLAGLNLAIPLASAREDFLAPLGELTLDLGGGVEDLSDFGLLTNWNAGLNWRPSDSLSLQASYSVREQAPGIAQLGNPQIVDVNQPVYDFATGETVLANVVTGGNPNLLAETQRDIKLAASYDFDLFDRSNFRVEYVRNRSDDVTESFPLLTPAIEAAFPDRVTRENGQLVELDRRAVTFAERGSSRIRYGFNFFGRVGSESEGGSRGGRGGMMARIASAARGSSSQGEGQGQGQTGGAPDRARFQQMREQFCSSEGQPDISQLPERMQQRLRGENGEVDPARVADARERICSAEGARNREEMEAARIRLCTGWNAADPAASTPVDLAALPERVRERLAGPDGQVDPERLSQLRARVCAAPDGEGRPGGQDGDAGGAPPADNEARGSGGRGRGGGGGPGGPGGGQGRWNLSVYHTIELENYAVIADGIPQLDLLDGDALSGSGVSRHNVTMEGGLFHNGLGARLSANYASGSQVDDLSFHDLATFDLRLFMNLEQQQWLAGDDPGFLKGARLSLRVDNLFDAHQRVTDETGTVPLSYQPWLVDPLGRTFEIEFRKVF</sequence>
<dbReference type="InterPro" id="IPR037066">
    <property type="entry name" value="Plug_dom_sf"/>
</dbReference>
<feature type="region of interest" description="Disordered" evidence="4">
    <location>
        <begin position="647"/>
        <end position="669"/>
    </location>
</feature>
<gene>
    <name evidence="7" type="ORF">EKJ_12120</name>
</gene>
<evidence type="ECO:0000256" key="5">
    <source>
        <dbReference type="SAM" id="SignalP"/>
    </source>
</evidence>
<evidence type="ECO:0000313" key="7">
    <source>
        <dbReference type="EMBL" id="BBI20365.1"/>
    </source>
</evidence>
<dbReference type="Gene3D" id="2.170.130.10">
    <property type="entry name" value="TonB-dependent receptor, plug domain"/>
    <property type="match status" value="1"/>
</dbReference>